<evidence type="ECO:0000313" key="9">
    <source>
        <dbReference type="Proteomes" id="UP000230750"/>
    </source>
</evidence>
<keyword evidence="3 7" id="KW-0812">Transmembrane</keyword>
<organism evidence="8 9">
    <name type="scientific">Stichopus japonicus</name>
    <name type="common">Sea cucumber</name>
    <dbReference type="NCBI Taxonomy" id="307972"/>
    <lineage>
        <taxon>Eukaryota</taxon>
        <taxon>Metazoa</taxon>
        <taxon>Echinodermata</taxon>
        <taxon>Eleutherozoa</taxon>
        <taxon>Echinozoa</taxon>
        <taxon>Holothuroidea</taxon>
        <taxon>Aspidochirotacea</taxon>
        <taxon>Aspidochirotida</taxon>
        <taxon>Stichopodidae</taxon>
        <taxon>Apostichopus</taxon>
    </lineage>
</organism>
<protein>
    <submittedName>
        <fullName evidence="8">Putative solute carrier family 23 member 1 isoform X3</fullName>
    </submittedName>
</protein>
<dbReference type="PANTHER" id="PTHR11119">
    <property type="entry name" value="XANTHINE-URACIL / VITAMIN C PERMEASE FAMILY MEMBER"/>
    <property type="match status" value="1"/>
</dbReference>
<feature type="compositionally biased region" description="Acidic residues" evidence="6">
    <location>
        <begin position="204"/>
        <end position="216"/>
    </location>
</feature>
<dbReference type="Pfam" id="PF00860">
    <property type="entry name" value="Xan_ur_permease"/>
    <property type="match status" value="1"/>
</dbReference>
<dbReference type="Proteomes" id="UP000230750">
    <property type="component" value="Unassembled WGS sequence"/>
</dbReference>
<feature type="transmembrane region" description="Helical" evidence="7">
    <location>
        <begin position="99"/>
        <end position="118"/>
    </location>
</feature>
<evidence type="ECO:0000313" key="8">
    <source>
        <dbReference type="EMBL" id="PIK46971.1"/>
    </source>
</evidence>
<proteinExistence type="inferred from homology"/>
<dbReference type="GO" id="GO:0016020">
    <property type="term" value="C:membrane"/>
    <property type="evidence" value="ECO:0007669"/>
    <property type="project" value="UniProtKB-SubCell"/>
</dbReference>
<feature type="transmembrane region" description="Helical" evidence="7">
    <location>
        <begin position="167"/>
        <end position="187"/>
    </location>
</feature>
<evidence type="ECO:0000256" key="3">
    <source>
        <dbReference type="ARBA" id="ARBA00022692"/>
    </source>
</evidence>
<feature type="transmembrane region" description="Helical" evidence="7">
    <location>
        <begin position="71"/>
        <end position="93"/>
    </location>
</feature>
<dbReference type="AlphaFoldDB" id="A0A2G8KG47"/>
<evidence type="ECO:0000256" key="1">
    <source>
        <dbReference type="ARBA" id="ARBA00004141"/>
    </source>
</evidence>
<dbReference type="EMBL" id="MRZV01000609">
    <property type="protein sequence ID" value="PIK46971.1"/>
    <property type="molecule type" value="Genomic_DNA"/>
</dbReference>
<comment type="caution">
    <text evidence="8">The sequence shown here is derived from an EMBL/GenBank/DDBJ whole genome shotgun (WGS) entry which is preliminary data.</text>
</comment>
<evidence type="ECO:0000256" key="6">
    <source>
        <dbReference type="SAM" id="MobiDB-lite"/>
    </source>
</evidence>
<evidence type="ECO:0000256" key="5">
    <source>
        <dbReference type="ARBA" id="ARBA00023136"/>
    </source>
</evidence>
<comment type="similarity">
    <text evidence="2">Belongs to the nucleobase:cation symporter-2 (NCS2) (TC 2.A.40) family.</text>
</comment>
<evidence type="ECO:0000256" key="7">
    <source>
        <dbReference type="SAM" id="Phobius"/>
    </source>
</evidence>
<dbReference type="GO" id="GO:0022857">
    <property type="term" value="F:transmembrane transporter activity"/>
    <property type="evidence" value="ECO:0007669"/>
    <property type="project" value="InterPro"/>
</dbReference>
<evidence type="ECO:0000256" key="2">
    <source>
        <dbReference type="ARBA" id="ARBA00008821"/>
    </source>
</evidence>
<comment type="subcellular location">
    <subcellularLocation>
        <location evidence="1">Membrane</location>
        <topology evidence="1">Multi-pass membrane protein</topology>
    </subcellularLocation>
</comment>
<name>A0A2G8KG47_STIJA</name>
<feature type="region of interest" description="Disordered" evidence="6">
    <location>
        <begin position="192"/>
        <end position="218"/>
    </location>
</feature>
<feature type="transmembrane region" description="Helical" evidence="7">
    <location>
        <begin position="130"/>
        <end position="147"/>
    </location>
</feature>
<reference evidence="8 9" key="1">
    <citation type="journal article" date="2017" name="PLoS Biol.">
        <title>The sea cucumber genome provides insights into morphological evolution and visceral regeneration.</title>
        <authorList>
            <person name="Zhang X."/>
            <person name="Sun L."/>
            <person name="Yuan J."/>
            <person name="Sun Y."/>
            <person name="Gao Y."/>
            <person name="Zhang L."/>
            <person name="Li S."/>
            <person name="Dai H."/>
            <person name="Hamel J.F."/>
            <person name="Liu C."/>
            <person name="Yu Y."/>
            <person name="Liu S."/>
            <person name="Lin W."/>
            <person name="Guo K."/>
            <person name="Jin S."/>
            <person name="Xu P."/>
            <person name="Storey K.B."/>
            <person name="Huan P."/>
            <person name="Zhang T."/>
            <person name="Zhou Y."/>
            <person name="Zhang J."/>
            <person name="Lin C."/>
            <person name="Li X."/>
            <person name="Xing L."/>
            <person name="Huo D."/>
            <person name="Sun M."/>
            <person name="Wang L."/>
            <person name="Mercier A."/>
            <person name="Li F."/>
            <person name="Yang H."/>
            <person name="Xiang J."/>
        </authorList>
    </citation>
    <scope>NUCLEOTIDE SEQUENCE [LARGE SCALE GENOMIC DNA]</scope>
    <source>
        <strain evidence="8">Shaxun</strain>
        <tissue evidence="8">Muscle</tissue>
    </source>
</reference>
<keyword evidence="5 7" id="KW-0472">Membrane</keyword>
<sequence length="260" mass="27442">MASIVESLGDYNACAAICDVPTPPDHAINRGIAVEGLGGVLSCIWGTGTGTASYSAPIVIIGITKVASRRVVQGVGVFCIIVSFLQVICSFFATIPAPVLGGTLIVKTGMIISVGISLLQKVNLSSSRNLFVLGLALFFGIVMPEYLKQNPDAIKTGSSTVDSSLTVLLETGIFVGFVSGVIFDNLIPGSPEERGLRQSSTSEETIEDGSEEDEEGAANCYDFPVGMSRIKRSRFADLIPVSPTFRGFGRRLADSHSMLK</sequence>
<dbReference type="OrthoDB" id="1641903at2759"/>
<keyword evidence="9" id="KW-1185">Reference proteome</keyword>
<evidence type="ECO:0000256" key="4">
    <source>
        <dbReference type="ARBA" id="ARBA00022989"/>
    </source>
</evidence>
<gene>
    <name evidence="8" type="ORF">BSL78_16165</name>
</gene>
<accession>A0A2G8KG47</accession>
<dbReference type="STRING" id="307972.A0A2G8KG47"/>
<keyword evidence="4 7" id="KW-1133">Transmembrane helix</keyword>
<dbReference type="InterPro" id="IPR006043">
    <property type="entry name" value="NCS2"/>
</dbReference>